<dbReference type="InterPro" id="IPR049366">
    <property type="entry name" value="RGL11_C"/>
</dbReference>
<organism evidence="2 3">
    <name type="scientific">Paenibacillus thalictri</name>
    <dbReference type="NCBI Taxonomy" id="2527873"/>
    <lineage>
        <taxon>Bacteria</taxon>
        <taxon>Bacillati</taxon>
        <taxon>Bacillota</taxon>
        <taxon>Bacilli</taxon>
        <taxon>Bacillales</taxon>
        <taxon>Paenibacillaceae</taxon>
        <taxon>Paenibacillus</taxon>
    </lineage>
</organism>
<dbReference type="InterPro" id="IPR011047">
    <property type="entry name" value="Quinoprotein_ADH-like_sf"/>
</dbReference>
<evidence type="ECO:0000313" key="3">
    <source>
        <dbReference type="Proteomes" id="UP000293142"/>
    </source>
</evidence>
<dbReference type="Pfam" id="PF21348">
    <property type="entry name" value="RGL11_C"/>
    <property type="match status" value="1"/>
</dbReference>
<sequence>MITVLQDNFSQFAIGPFPYDPKHSAIGEYHYYPSEGNHGGWHDPVVYYGWTGPTWIVTEDDGVKYMEQTRPQAAITAHWPLLVKGEDSWRDYTLEATVRPLSTRSHTGILFRYQHGRRYYFLGFEDRKLVLLKRDQAEIAELASLPFAYDCDSFYRLQVVCSGSALIASVDGNELLRIEDTSYTHGKIGLSSRMPAQYADIHVAMEDEHHRQWIDAVRAASLELAQLRSEYPQPRLWKTIDFKNFGTARQIRFGHLTGGSKLHIVLAQHQKRGHKDAYAHISCLTAITLEGEVLWQLGEPSTIDDHALLSADLPFQVCDIDGDGFDEVIVARNFKLMILDGRTGKVKKSTPTPLSSSTSSPLYSVPYREYAFDRINVDAIRIANFSGKTSPTDILIKDRYSRVWVYNSELQPLWSFHEGITGHFPYTADVDGDGKEEMFIGYHLVDHDGKLLWTLPVETDHTDEILIGHWDPQRPDPLIAIASGEEGFMIADMNGKLVHKHMIGHAQRVSAGNYRPDLGGLELCVSTFWGEQGIVYFFDGSGRLLHQFEPTCNGNLITPVNWTGDGRDLVLLNGSVRHGGLIDGRGRRVVTFPDDGHPELCAEVLNLTGDGRDEIVLWDPQCMYIYTQDRPADANPVVVPDKYAHCNASNYRGEFNYPNLLLKQTE</sequence>
<dbReference type="SUPFAM" id="SSF50998">
    <property type="entry name" value="Quinoprotein alcohol dehydrogenase-like"/>
    <property type="match status" value="1"/>
</dbReference>
<name>A0A4Q9DRD9_9BACL</name>
<reference evidence="2 3" key="1">
    <citation type="submission" date="2019-02" db="EMBL/GenBank/DDBJ databases">
        <title>Paenibacillus sp. nov., isolated from surface-sterilized tissue of Thalictrum simplex L.</title>
        <authorList>
            <person name="Tuo L."/>
        </authorList>
    </citation>
    <scope>NUCLEOTIDE SEQUENCE [LARGE SCALE GENOMIC DNA]</scope>
    <source>
        <strain evidence="2 3">N2SHLJ1</strain>
    </source>
</reference>
<dbReference type="PANTHER" id="PTHR43118">
    <property type="entry name" value="RHAMNOGALACTURONAN LYASE (EUROFUNG)"/>
    <property type="match status" value="1"/>
</dbReference>
<accession>A0A4Q9DRD9</accession>
<feature type="domain" description="Rhamnogalacturonan lyase family 11 C-terminal" evidence="1">
    <location>
        <begin position="399"/>
        <end position="499"/>
    </location>
</feature>
<dbReference type="PANTHER" id="PTHR43118:SF1">
    <property type="entry name" value="RHAMNOGALACTURONAN LYASE (EUROFUNG)"/>
    <property type="match status" value="1"/>
</dbReference>
<keyword evidence="3" id="KW-1185">Reference proteome</keyword>
<evidence type="ECO:0000259" key="1">
    <source>
        <dbReference type="Pfam" id="PF21348"/>
    </source>
</evidence>
<dbReference type="OrthoDB" id="9816589at2"/>
<dbReference type="EMBL" id="SIRE01000014">
    <property type="protein sequence ID" value="TBL76239.1"/>
    <property type="molecule type" value="Genomic_DNA"/>
</dbReference>
<dbReference type="Gene3D" id="2.60.120.560">
    <property type="entry name" value="Exo-inulinase, domain 1"/>
    <property type="match status" value="1"/>
</dbReference>
<protein>
    <recommendedName>
        <fullName evidence="1">Rhamnogalacturonan lyase family 11 C-terminal domain-containing protein</fullName>
    </recommendedName>
</protein>
<comment type="caution">
    <text evidence="2">The sequence shown here is derived from an EMBL/GenBank/DDBJ whole genome shotgun (WGS) entry which is preliminary data.</text>
</comment>
<dbReference type="RefSeq" id="WP_131015145.1">
    <property type="nucleotide sequence ID" value="NZ_SIRE01000014.1"/>
</dbReference>
<proteinExistence type="predicted"/>
<gene>
    <name evidence="2" type="ORF">EYB31_19735</name>
</gene>
<dbReference type="Proteomes" id="UP000293142">
    <property type="component" value="Unassembled WGS sequence"/>
</dbReference>
<evidence type="ECO:0000313" key="2">
    <source>
        <dbReference type="EMBL" id="TBL76239.1"/>
    </source>
</evidence>
<dbReference type="InterPro" id="IPR034641">
    <property type="entry name" value="RGL11"/>
</dbReference>
<dbReference type="AlphaFoldDB" id="A0A4Q9DRD9"/>